<evidence type="ECO:0000259" key="11">
    <source>
        <dbReference type="Pfam" id="PF17766"/>
    </source>
</evidence>
<comment type="caution">
    <text evidence="12">The sequence shown here is derived from an EMBL/GenBank/DDBJ whole genome shotgun (WGS) entry which is preliminary data.</text>
</comment>
<evidence type="ECO:0000259" key="9">
    <source>
        <dbReference type="Pfam" id="PF00082"/>
    </source>
</evidence>
<dbReference type="CDD" id="cd04852">
    <property type="entry name" value="Peptidases_S8_3"/>
    <property type="match status" value="1"/>
</dbReference>
<dbReference type="Pfam" id="PF05922">
    <property type="entry name" value="Inhibitor_I9"/>
    <property type="match status" value="1"/>
</dbReference>
<dbReference type="InterPro" id="IPR037045">
    <property type="entry name" value="S8pro/Inhibitor_I9_sf"/>
</dbReference>
<dbReference type="GO" id="GO:0006508">
    <property type="term" value="P:proteolysis"/>
    <property type="evidence" value="ECO:0007669"/>
    <property type="project" value="UniProtKB-KW"/>
</dbReference>
<feature type="active site" description="Charge relay system" evidence="6 7">
    <location>
        <position position="262"/>
    </location>
</feature>
<dbReference type="Gene3D" id="3.50.30.30">
    <property type="match status" value="1"/>
</dbReference>
<feature type="domain" description="Subtilisin-like protease fibronectin type-III" evidence="11">
    <location>
        <begin position="716"/>
        <end position="814"/>
    </location>
</feature>
<dbReference type="CDD" id="cd02120">
    <property type="entry name" value="PA_subtilisin_like"/>
    <property type="match status" value="1"/>
</dbReference>
<organism evidence="12 13">
    <name type="scientific">Phtheirospermum japonicum</name>
    <dbReference type="NCBI Taxonomy" id="374723"/>
    <lineage>
        <taxon>Eukaryota</taxon>
        <taxon>Viridiplantae</taxon>
        <taxon>Streptophyta</taxon>
        <taxon>Embryophyta</taxon>
        <taxon>Tracheophyta</taxon>
        <taxon>Spermatophyta</taxon>
        <taxon>Magnoliopsida</taxon>
        <taxon>eudicotyledons</taxon>
        <taxon>Gunneridae</taxon>
        <taxon>Pentapetalae</taxon>
        <taxon>asterids</taxon>
        <taxon>lamiids</taxon>
        <taxon>Lamiales</taxon>
        <taxon>Orobanchaceae</taxon>
        <taxon>Orobanchaceae incertae sedis</taxon>
        <taxon>Phtheirospermum</taxon>
    </lineage>
</organism>
<dbReference type="OrthoDB" id="10256524at2759"/>
<dbReference type="InterPro" id="IPR034197">
    <property type="entry name" value="Peptidases_S8_3"/>
</dbReference>
<sequence>MSACSLSDMASSNICRGRRRLLVGGVLTNGLPYIVYLGSSSDTGGVVDNLSHLQLFEETERKVLLNSYDHAFKGFSAMLTENEASALSGYDEVVSVFPDPILNLHTTRSWDFLEAADSEFQSRYPYVQNSADVIIGIIDTGIWPESPSFDDRHIGKIPSKWKGVCMAGSDFKKSNCNRYSNFRNTSCTVINLYSWLKLARWLVRAHRANGNQSGPGFLGTAFHGPEHGKKLIGARFYSNQPAKSNGTSPVQTEGSPRDQVGHGTHTASISGGVTVGNASYYGLARGTARGGSPSARIASYKACVEGGCAGSTILKAIDDAVKDGVDIISISIGTSSLFQSEFLSDPIAIGAFHAEQKGVMVVCSAGNDGPGPYTVVNTAPWVFTVAASTIDRNFQSSVLLGNNKSYEGSAINFSPLGPGQRYPLAFAENIALSFTPAADARNCAPGSLDAKKVAGKIIVCMNDEPNVSRRIKSLVVEDAKGKGVIIIDGQGDIITPYDAGTYPFAQVGQNVGSQILRYIDSTKNPTATILGTTEIKPFKPAPIVASFSSRGPGGLTENILKPDITAPGVAILAAIVPRVRSDYSAPGNKPSSFGLRSGTSMACPHVTGAMAFIKSVRPRWSFSVIKSALMTTASTSNNMGKTITNGSRSYANPHEVGAGEIRPIRALDPGLAFETSIDDYLYFLCYYGYKQRDIRSISNTKFICPKRPAEELISSINYPSISIGRLSRREGPRKVKRVVTNVGSSPNVTYVVTSVNGPAGLVVKVVPSKIVFTEGLRTASFKVYFDGKQASKGYNYGDIRLFDGSHLVRVVFAVNVE</sequence>
<dbReference type="SUPFAM" id="SSF52743">
    <property type="entry name" value="Subtilisin-like"/>
    <property type="match status" value="1"/>
</dbReference>
<dbReference type="Pfam" id="PF17766">
    <property type="entry name" value="fn3_6"/>
    <property type="match status" value="1"/>
</dbReference>
<reference evidence="12" key="1">
    <citation type="submission" date="2020-07" db="EMBL/GenBank/DDBJ databases">
        <title>Ethylene signaling mediates host invasion by parasitic plants.</title>
        <authorList>
            <person name="Yoshida S."/>
        </authorList>
    </citation>
    <scope>NUCLEOTIDE SEQUENCE</scope>
    <source>
        <strain evidence="12">Okayama</strain>
    </source>
</reference>
<dbReference type="Gene3D" id="3.40.50.200">
    <property type="entry name" value="Peptidase S8/S53 domain"/>
    <property type="match status" value="1"/>
</dbReference>
<dbReference type="AlphaFoldDB" id="A0A830CAJ0"/>
<dbReference type="InterPro" id="IPR023828">
    <property type="entry name" value="Peptidase_S8_Ser-AS"/>
</dbReference>
<feature type="compositionally biased region" description="Polar residues" evidence="8">
    <location>
        <begin position="241"/>
        <end position="254"/>
    </location>
</feature>
<evidence type="ECO:0000256" key="6">
    <source>
        <dbReference type="PIRSR" id="PIRSR615500-1"/>
    </source>
</evidence>
<keyword evidence="3" id="KW-0732">Signal</keyword>
<dbReference type="InterPro" id="IPR010259">
    <property type="entry name" value="S8pro/Inhibitor_I9"/>
</dbReference>
<dbReference type="Gene3D" id="3.30.70.80">
    <property type="entry name" value="Peptidase S8 propeptide/proteinase inhibitor I9"/>
    <property type="match status" value="1"/>
</dbReference>
<evidence type="ECO:0000256" key="7">
    <source>
        <dbReference type="PROSITE-ProRule" id="PRU01240"/>
    </source>
</evidence>
<dbReference type="InterPro" id="IPR045051">
    <property type="entry name" value="SBT"/>
</dbReference>
<dbReference type="PANTHER" id="PTHR10795">
    <property type="entry name" value="PROPROTEIN CONVERTASE SUBTILISIN/KEXIN"/>
    <property type="match status" value="1"/>
</dbReference>
<evidence type="ECO:0000256" key="5">
    <source>
        <dbReference type="ARBA" id="ARBA00022825"/>
    </source>
</evidence>
<name>A0A830CAJ0_9LAMI</name>
<evidence type="ECO:0000256" key="2">
    <source>
        <dbReference type="ARBA" id="ARBA00022670"/>
    </source>
</evidence>
<dbReference type="InterPro" id="IPR036852">
    <property type="entry name" value="Peptidase_S8/S53_dom_sf"/>
</dbReference>
<dbReference type="InterPro" id="IPR015500">
    <property type="entry name" value="Peptidase_S8_subtilisin-rel"/>
</dbReference>
<dbReference type="InterPro" id="IPR041469">
    <property type="entry name" value="Subtilisin-like_FN3"/>
</dbReference>
<evidence type="ECO:0000313" key="13">
    <source>
        <dbReference type="Proteomes" id="UP000653305"/>
    </source>
</evidence>
<feature type="domain" description="Inhibitor I9" evidence="10">
    <location>
        <begin position="33"/>
        <end position="105"/>
    </location>
</feature>
<feature type="active site" description="Charge relay system" evidence="6 7">
    <location>
        <position position="600"/>
    </location>
</feature>
<dbReference type="InterPro" id="IPR000209">
    <property type="entry name" value="Peptidase_S8/S53_dom"/>
</dbReference>
<keyword evidence="5 7" id="KW-0720">Serine protease</keyword>
<dbReference type="GO" id="GO:0004252">
    <property type="term" value="F:serine-type endopeptidase activity"/>
    <property type="evidence" value="ECO:0007669"/>
    <property type="project" value="UniProtKB-UniRule"/>
</dbReference>
<evidence type="ECO:0000256" key="8">
    <source>
        <dbReference type="SAM" id="MobiDB-lite"/>
    </source>
</evidence>
<comment type="similarity">
    <text evidence="1 7">Belongs to the peptidase S8 family.</text>
</comment>
<evidence type="ECO:0000313" key="12">
    <source>
        <dbReference type="EMBL" id="GFP93434.1"/>
    </source>
</evidence>
<evidence type="ECO:0000256" key="1">
    <source>
        <dbReference type="ARBA" id="ARBA00011073"/>
    </source>
</evidence>
<dbReference type="PRINTS" id="PR00723">
    <property type="entry name" value="SUBTILISIN"/>
</dbReference>
<evidence type="ECO:0000256" key="3">
    <source>
        <dbReference type="ARBA" id="ARBA00022729"/>
    </source>
</evidence>
<dbReference type="EMBL" id="BMAC01000314">
    <property type="protein sequence ID" value="GFP93434.1"/>
    <property type="molecule type" value="Genomic_DNA"/>
</dbReference>
<evidence type="ECO:0000256" key="4">
    <source>
        <dbReference type="ARBA" id="ARBA00022801"/>
    </source>
</evidence>
<protein>
    <submittedName>
        <fullName evidence="12">Co(2)-response secreted protease</fullName>
    </submittedName>
</protein>
<proteinExistence type="inferred from homology"/>
<dbReference type="PROSITE" id="PS51892">
    <property type="entry name" value="SUBTILASE"/>
    <property type="match status" value="1"/>
</dbReference>
<keyword evidence="13" id="KW-1185">Reference proteome</keyword>
<dbReference type="Pfam" id="PF00082">
    <property type="entry name" value="Peptidase_S8"/>
    <property type="match status" value="1"/>
</dbReference>
<dbReference type="PROSITE" id="PS00138">
    <property type="entry name" value="SUBTILASE_SER"/>
    <property type="match status" value="1"/>
</dbReference>
<keyword evidence="2 7" id="KW-0645">Protease</keyword>
<feature type="region of interest" description="Disordered" evidence="8">
    <location>
        <begin position="241"/>
        <end position="268"/>
    </location>
</feature>
<accession>A0A830CAJ0</accession>
<gene>
    <name evidence="12" type="ORF">PHJA_001487800</name>
</gene>
<keyword evidence="4 7" id="KW-0378">Hydrolase</keyword>
<feature type="active site" description="Charge relay system" evidence="6 7">
    <location>
        <position position="139"/>
    </location>
</feature>
<feature type="domain" description="Peptidase S8/S53" evidence="9">
    <location>
        <begin position="132"/>
        <end position="638"/>
    </location>
</feature>
<dbReference type="Gene3D" id="2.60.40.2310">
    <property type="match status" value="1"/>
</dbReference>
<dbReference type="Proteomes" id="UP000653305">
    <property type="component" value="Unassembled WGS sequence"/>
</dbReference>
<evidence type="ECO:0000259" key="10">
    <source>
        <dbReference type="Pfam" id="PF05922"/>
    </source>
</evidence>